<protein>
    <submittedName>
        <fullName evidence="1">Uncharacterized protein</fullName>
    </submittedName>
</protein>
<evidence type="ECO:0000313" key="1">
    <source>
        <dbReference type="EMBL" id="VDC33603.1"/>
    </source>
</evidence>
<dbReference type="OrthoDB" id="4891072at2"/>
<dbReference type="RefSeq" id="WP_124088595.1">
    <property type="nucleotide sequence ID" value="NZ_UXAW01000119.1"/>
</dbReference>
<reference evidence="1 2" key="1">
    <citation type="submission" date="2018-11" db="EMBL/GenBank/DDBJ databases">
        <authorList>
            <person name="Criscuolo A."/>
        </authorList>
    </citation>
    <scope>NUCLEOTIDE SEQUENCE [LARGE SCALE GENOMIC DNA]</scope>
    <source>
        <strain evidence="1">ACIP111625</strain>
    </source>
</reference>
<dbReference type="AlphaFoldDB" id="A0A3P5XWV9"/>
<keyword evidence="2" id="KW-1185">Reference proteome</keyword>
<proteinExistence type="predicted"/>
<dbReference type="EMBL" id="UXAW01000119">
    <property type="protein sequence ID" value="VDC33603.1"/>
    <property type="molecule type" value="Genomic_DNA"/>
</dbReference>
<gene>
    <name evidence="1" type="ORF">XINFAN_03916</name>
</gene>
<dbReference type="Proteomes" id="UP000277498">
    <property type="component" value="Unassembled WGS sequence"/>
</dbReference>
<organism evidence="1 2">
    <name type="scientific">Pseudogemmobacter humi</name>
    <dbReference type="NCBI Taxonomy" id="2483812"/>
    <lineage>
        <taxon>Bacteria</taxon>
        <taxon>Pseudomonadati</taxon>
        <taxon>Pseudomonadota</taxon>
        <taxon>Alphaproteobacteria</taxon>
        <taxon>Rhodobacterales</taxon>
        <taxon>Paracoccaceae</taxon>
        <taxon>Pseudogemmobacter</taxon>
    </lineage>
</organism>
<accession>A0A3P5XWV9</accession>
<name>A0A3P5XWV9_9RHOB</name>
<sequence length="556" mass="60659">MNRRADPAGQPVAVALRPPAEVMHLSRLASTHLSRLSFSRSLIRTARAGGWKIDRIAFDLDGEGYGHAIYRVDMAGHVVSLVAFSHYLPADQRIDRVIATAWDTSYVLYDGVPDADEIARLNAAVPRQEAGRYTARELILARANRSVRVFSETVDALAAGRQPDQTMIREIGYFLRTSAVYGNGKFGIADRAQVAAIPGLETAFAAEMLAVWLIRAFSADLVEHCAKARAPETAVALDAGLRRDIGIGNSTGLGMAPFLIRHPVLLDAWIRARETALALIRAQPALSDTARAALLKYAALSQQKAGFWVTSDPAQQAAILGLRADLDRLMVMIASAPSPEALFQSASRELGTEAAELTISLLIDAHPALSDDLPPTMAVPEEDAMALPGAMTVAGALDLISARFAWALALDFSDPREHARFWYVSEEKLEPRIGWRGDDEGEALAQPLGVGWEIRQLADRLARLPADQPLWQVARDHPDLRHSLRRVAIAASHPYGELQDNLLGATLRPSDLMRCKLAFLGCEFFDPASDLSVKVRFFHGAPFPDDFSQEAGDGQW</sequence>
<evidence type="ECO:0000313" key="2">
    <source>
        <dbReference type="Proteomes" id="UP000277498"/>
    </source>
</evidence>